<proteinExistence type="predicted"/>
<dbReference type="EMBL" id="JACDTQ010001244">
    <property type="protein sequence ID" value="KAF5923571.1"/>
    <property type="molecule type" value="Genomic_DNA"/>
</dbReference>
<gene>
    <name evidence="2" type="ORF">HPG69_010790</name>
</gene>
<keyword evidence="3" id="KW-1185">Reference proteome</keyword>
<keyword evidence="1" id="KW-1015">Disulfide bond</keyword>
<reference evidence="2 3" key="1">
    <citation type="journal article" date="2020" name="Mol. Biol. Evol.">
        <title>Interspecific Gene Flow and the Evolution of Specialization in Black and White Rhinoceros.</title>
        <authorList>
            <person name="Moodley Y."/>
            <person name="Westbury M.V."/>
            <person name="Russo I.M."/>
            <person name="Gopalakrishnan S."/>
            <person name="Rakotoarivelo A."/>
            <person name="Olsen R.A."/>
            <person name="Prost S."/>
            <person name="Tunstall T."/>
            <person name="Ryder O.A."/>
            <person name="Dalen L."/>
            <person name="Bruford M.W."/>
        </authorList>
    </citation>
    <scope>NUCLEOTIDE SEQUENCE [LARGE SCALE GENOMIC DNA]</scope>
    <source>
        <strain evidence="2">SBR-YM</strain>
        <tissue evidence="2">Skin</tissue>
    </source>
</reference>
<sequence length="133" mass="14204">MSEAEASTHSPVHGLEESRRDTLRPEWWAASTLVPGRFLEVRRGLTWGPVCDADLHQATAYVVSQEAQCRVPVSVQGRLLRPGLWACVDGGLPLGGQVPAVPLPLGPGHQCGHGQDSGLRCSGEKILACVNHP</sequence>
<dbReference type="AlphaFoldDB" id="A0A7J7F6D0"/>
<protein>
    <submittedName>
        <fullName evidence="2">Uncharacterized protein</fullName>
    </submittedName>
</protein>
<name>A0A7J7F6D0_DICBM</name>
<evidence type="ECO:0000313" key="2">
    <source>
        <dbReference type="EMBL" id="KAF5923571.1"/>
    </source>
</evidence>
<evidence type="ECO:0000256" key="1">
    <source>
        <dbReference type="ARBA" id="ARBA00023157"/>
    </source>
</evidence>
<organism evidence="2 3">
    <name type="scientific">Diceros bicornis minor</name>
    <name type="common">South-central black rhinoceros</name>
    <dbReference type="NCBI Taxonomy" id="77932"/>
    <lineage>
        <taxon>Eukaryota</taxon>
        <taxon>Metazoa</taxon>
        <taxon>Chordata</taxon>
        <taxon>Craniata</taxon>
        <taxon>Vertebrata</taxon>
        <taxon>Euteleostomi</taxon>
        <taxon>Mammalia</taxon>
        <taxon>Eutheria</taxon>
        <taxon>Laurasiatheria</taxon>
        <taxon>Perissodactyla</taxon>
        <taxon>Rhinocerotidae</taxon>
        <taxon>Diceros</taxon>
    </lineage>
</organism>
<accession>A0A7J7F6D0</accession>
<dbReference type="GO" id="GO:0016020">
    <property type="term" value="C:membrane"/>
    <property type="evidence" value="ECO:0007669"/>
    <property type="project" value="InterPro"/>
</dbReference>
<dbReference type="SUPFAM" id="SSF56487">
    <property type="entry name" value="SRCR-like"/>
    <property type="match status" value="1"/>
</dbReference>
<dbReference type="InterPro" id="IPR036772">
    <property type="entry name" value="SRCR-like_dom_sf"/>
</dbReference>
<evidence type="ECO:0000313" key="3">
    <source>
        <dbReference type="Proteomes" id="UP000551758"/>
    </source>
</evidence>
<comment type="caution">
    <text evidence="2">The sequence shown here is derived from an EMBL/GenBank/DDBJ whole genome shotgun (WGS) entry which is preliminary data.</text>
</comment>
<dbReference type="Proteomes" id="UP000551758">
    <property type="component" value="Unassembled WGS sequence"/>
</dbReference>